<evidence type="ECO:0000313" key="7">
    <source>
        <dbReference type="Proteomes" id="UP001374579"/>
    </source>
</evidence>
<dbReference type="GO" id="GO:0005634">
    <property type="term" value="C:nucleus"/>
    <property type="evidence" value="ECO:0007669"/>
    <property type="project" value="UniProtKB-UniRule"/>
</dbReference>
<evidence type="ECO:0000313" key="6">
    <source>
        <dbReference type="EMBL" id="KAK7115139.1"/>
    </source>
</evidence>
<evidence type="ECO:0000256" key="3">
    <source>
        <dbReference type="PROSITE-ProRule" id="PRU00267"/>
    </source>
</evidence>
<evidence type="ECO:0000256" key="4">
    <source>
        <dbReference type="SAM" id="MobiDB-lite"/>
    </source>
</evidence>
<dbReference type="Pfam" id="PF00505">
    <property type="entry name" value="HMG_box"/>
    <property type="match status" value="1"/>
</dbReference>
<dbReference type="GO" id="GO:0000978">
    <property type="term" value="F:RNA polymerase II cis-regulatory region sequence-specific DNA binding"/>
    <property type="evidence" value="ECO:0007669"/>
    <property type="project" value="TreeGrafter"/>
</dbReference>
<dbReference type="Proteomes" id="UP001374579">
    <property type="component" value="Unassembled WGS sequence"/>
</dbReference>
<dbReference type="InterPro" id="IPR036910">
    <property type="entry name" value="HMG_box_dom_sf"/>
</dbReference>
<dbReference type="PANTHER" id="PTHR45789:SF2">
    <property type="entry name" value="FI18025P1"/>
    <property type="match status" value="1"/>
</dbReference>
<protein>
    <recommendedName>
        <fullName evidence="5">HMG box domain-containing protein</fullName>
    </recommendedName>
</protein>
<comment type="caution">
    <text evidence="6">The sequence shown here is derived from an EMBL/GenBank/DDBJ whole genome shotgun (WGS) entry which is preliminary data.</text>
</comment>
<reference evidence="6 7" key="1">
    <citation type="submission" date="2024-02" db="EMBL/GenBank/DDBJ databases">
        <title>Chromosome-scale genome assembly of the rough periwinkle Littorina saxatilis.</title>
        <authorList>
            <person name="De Jode A."/>
            <person name="Faria R."/>
            <person name="Formenti G."/>
            <person name="Sims Y."/>
            <person name="Smith T.P."/>
            <person name="Tracey A."/>
            <person name="Wood J.M.D."/>
            <person name="Zagrodzka Z.B."/>
            <person name="Johannesson K."/>
            <person name="Butlin R.K."/>
            <person name="Leder E.H."/>
        </authorList>
    </citation>
    <scope>NUCLEOTIDE SEQUENCE [LARGE SCALE GENOMIC DNA]</scope>
    <source>
        <strain evidence="6">Snail1</strain>
        <tissue evidence="6">Muscle</tissue>
    </source>
</reference>
<dbReference type="GO" id="GO:0000981">
    <property type="term" value="F:DNA-binding transcription factor activity, RNA polymerase II-specific"/>
    <property type="evidence" value="ECO:0007669"/>
    <property type="project" value="TreeGrafter"/>
</dbReference>
<dbReference type="Gene3D" id="1.10.30.10">
    <property type="entry name" value="High mobility group box domain"/>
    <property type="match status" value="1"/>
</dbReference>
<feature type="DNA-binding region" description="HMG box" evidence="3">
    <location>
        <begin position="192"/>
        <end position="242"/>
    </location>
</feature>
<sequence>MSLPAAECKDEAHEDAVASLLLQEIDFLALAALGSPAPSTLDGDCLSSNDLSLQGDEDNLTNTFKQQVDPHSPLHGTYPWEDSLPLPGDTSLCDEDLPEDFDLLSYAADTPDDRFLQRNETAVNFYDSFEDTVTSTLDLRSTSPGSDLSECETQFTKIKPRPKYLTDPGDNITDDCPNQPPLKMQSRRDGEPKRPKNGFIRYSIKHRAELLKLYPCKDNRSISKLLGIRWKKMTAEEKQPYV</sequence>
<dbReference type="AlphaFoldDB" id="A0AAN9C0M5"/>
<feature type="domain" description="HMG box" evidence="5">
    <location>
        <begin position="192"/>
        <end position="242"/>
    </location>
</feature>
<evidence type="ECO:0000256" key="1">
    <source>
        <dbReference type="ARBA" id="ARBA00023125"/>
    </source>
</evidence>
<dbReference type="PANTHER" id="PTHR45789">
    <property type="entry name" value="FI18025P1"/>
    <property type="match status" value="1"/>
</dbReference>
<name>A0AAN9C0M5_9CAEN</name>
<dbReference type="SUPFAM" id="SSF47095">
    <property type="entry name" value="HMG-box"/>
    <property type="match status" value="1"/>
</dbReference>
<dbReference type="PROSITE" id="PS50118">
    <property type="entry name" value="HMG_BOX_2"/>
    <property type="match status" value="1"/>
</dbReference>
<gene>
    <name evidence="6" type="ORF">V1264_001068</name>
</gene>
<evidence type="ECO:0000256" key="2">
    <source>
        <dbReference type="ARBA" id="ARBA00023242"/>
    </source>
</evidence>
<dbReference type="EMBL" id="JBAMIC010000001">
    <property type="protein sequence ID" value="KAK7115139.1"/>
    <property type="molecule type" value="Genomic_DNA"/>
</dbReference>
<accession>A0AAN9C0M5</accession>
<dbReference type="InterPro" id="IPR051356">
    <property type="entry name" value="SOX/SOX-like_TF"/>
</dbReference>
<dbReference type="SMART" id="SM00398">
    <property type="entry name" value="HMG"/>
    <property type="match status" value="1"/>
</dbReference>
<keyword evidence="1 3" id="KW-0238">DNA-binding</keyword>
<proteinExistence type="predicted"/>
<organism evidence="6 7">
    <name type="scientific">Littorina saxatilis</name>
    <dbReference type="NCBI Taxonomy" id="31220"/>
    <lineage>
        <taxon>Eukaryota</taxon>
        <taxon>Metazoa</taxon>
        <taxon>Spiralia</taxon>
        <taxon>Lophotrochozoa</taxon>
        <taxon>Mollusca</taxon>
        <taxon>Gastropoda</taxon>
        <taxon>Caenogastropoda</taxon>
        <taxon>Littorinimorpha</taxon>
        <taxon>Littorinoidea</taxon>
        <taxon>Littorinidae</taxon>
        <taxon>Littorina</taxon>
    </lineage>
</organism>
<feature type="region of interest" description="Disordered" evidence="4">
    <location>
        <begin position="163"/>
        <end position="197"/>
    </location>
</feature>
<keyword evidence="2 3" id="KW-0539">Nucleus</keyword>
<evidence type="ECO:0000259" key="5">
    <source>
        <dbReference type="PROSITE" id="PS50118"/>
    </source>
</evidence>
<dbReference type="InterPro" id="IPR009071">
    <property type="entry name" value="HMG_box_dom"/>
</dbReference>
<keyword evidence="7" id="KW-1185">Reference proteome</keyword>